<feature type="compositionally biased region" description="Basic and acidic residues" evidence="1">
    <location>
        <begin position="70"/>
        <end position="79"/>
    </location>
</feature>
<feature type="region of interest" description="Disordered" evidence="1">
    <location>
        <begin position="60"/>
        <end position="79"/>
    </location>
</feature>
<organism evidence="2 3">
    <name type="scientific">Faecalibaculum rodentium</name>
    <dbReference type="NCBI Taxonomy" id="1702221"/>
    <lineage>
        <taxon>Bacteria</taxon>
        <taxon>Bacillati</taxon>
        <taxon>Bacillota</taxon>
        <taxon>Erysipelotrichia</taxon>
        <taxon>Erysipelotrichales</taxon>
        <taxon>Erysipelotrichaceae</taxon>
        <taxon>Faecalibaculum</taxon>
    </lineage>
</organism>
<dbReference type="Proteomes" id="UP000186758">
    <property type="component" value="Unassembled WGS sequence"/>
</dbReference>
<accession>A0A1Q9YLQ4</accession>
<evidence type="ECO:0000313" key="3">
    <source>
        <dbReference type="Proteomes" id="UP000186758"/>
    </source>
</evidence>
<gene>
    <name evidence="2" type="ORF">BO223_03870</name>
</gene>
<comment type="caution">
    <text evidence="2">The sequence shown here is derived from an EMBL/GenBank/DDBJ whole genome shotgun (WGS) entry which is preliminary data.</text>
</comment>
<evidence type="ECO:0000313" key="2">
    <source>
        <dbReference type="EMBL" id="OLU45899.1"/>
    </source>
</evidence>
<name>A0A1Q9YLQ4_9FIRM</name>
<sequence>MSRSSCTVIRYIHLKPPRFPSPYYKPCIRRKTVLAGFFSGSGQRGIPKLSGMPMMDETENCMTGCEDSSGESRKKPVPA</sequence>
<dbReference type="AlphaFoldDB" id="A0A1Q9YLQ4"/>
<dbReference type="EMBL" id="MPJZ01000042">
    <property type="protein sequence ID" value="OLU45899.1"/>
    <property type="molecule type" value="Genomic_DNA"/>
</dbReference>
<protein>
    <submittedName>
        <fullName evidence="2">Uncharacterized protein</fullName>
    </submittedName>
</protein>
<evidence type="ECO:0000256" key="1">
    <source>
        <dbReference type="SAM" id="MobiDB-lite"/>
    </source>
</evidence>
<reference evidence="2 3" key="1">
    <citation type="submission" date="2016-11" db="EMBL/GenBank/DDBJ databases">
        <title>Description of two novel members of the family Erysipelotrichaceae: Ileibacterium lipovorans gen. nov., sp. nov. and Dubosiella newyorkensis, gen. nov., sp. nov.</title>
        <authorList>
            <person name="Cox L.M."/>
            <person name="Sohn J."/>
            <person name="Tyrrell K.L."/>
            <person name="Citron D.M."/>
            <person name="Lawson P.A."/>
            <person name="Patel N.B."/>
            <person name="Iizumi T."/>
            <person name="Perez-Perez G.I."/>
            <person name="Goldstein E.J."/>
            <person name="Blaser M.J."/>
        </authorList>
    </citation>
    <scope>NUCLEOTIDE SEQUENCE [LARGE SCALE GENOMIC DNA]</scope>
    <source>
        <strain evidence="2 3">NYU-BL-K8</strain>
    </source>
</reference>
<proteinExistence type="predicted"/>